<protein>
    <submittedName>
        <fullName evidence="3">Uncharacterized protein</fullName>
    </submittedName>
</protein>
<keyword evidence="2" id="KW-0732">Signal</keyword>
<accession>A0A5N4AFR0</accession>
<feature type="signal peptide" evidence="2">
    <location>
        <begin position="1"/>
        <end position="22"/>
    </location>
</feature>
<evidence type="ECO:0000313" key="4">
    <source>
        <dbReference type="Proteomes" id="UP000327044"/>
    </source>
</evidence>
<evidence type="ECO:0000256" key="1">
    <source>
        <dbReference type="SAM" id="MobiDB-lite"/>
    </source>
</evidence>
<proteinExistence type="predicted"/>
<dbReference type="AlphaFoldDB" id="A0A5N4AFR0"/>
<gene>
    <name evidence="3" type="ORF">PPYR_10129</name>
</gene>
<reference evidence="3 4" key="1">
    <citation type="journal article" date="2018" name="Elife">
        <title>Firefly genomes illuminate parallel origins of bioluminescence in beetles.</title>
        <authorList>
            <person name="Fallon T.R."/>
            <person name="Lower S.E."/>
            <person name="Chang C.H."/>
            <person name="Bessho-Uehara M."/>
            <person name="Martin G.J."/>
            <person name="Bewick A.J."/>
            <person name="Behringer M."/>
            <person name="Debat H.J."/>
            <person name="Wong I."/>
            <person name="Day J.C."/>
            <person name="Suvorov A."/>
            <person name="Silva C.J."/>
            <person name="Stanger-Hall K.F."/>
            <person name="Hall D.W."/>
            <person name="Schmitz R.J."/>
            <person name="Nelson D.R."/>
            <person name="Lewis S.M."/>
            <person name="Shigenobu S."/>
            <person name="Bybee S.M."/>
            <person name="Larracuente A.M."/>
            <person name="Oba Y."/>
            <person name="Weng J.K."/>
        </authorList>
    </citation>
    <scope>NUCLEOTIDE SEQUENCE [LARGE SCALE GENOMIC DNA]</scope>
    <source>
        <strain evidence="3">1611_PpyrPB1</strain>
        <tissue evidence="3">Whole body</tissue>
    </source>
</reference>
<feature type="compositionally biased region" description="Low complexity" evidence="1">
    <location>
        <begin position="178"/>
        <end position="192"/>
    </location>
</feature>
<keyword evidence="4" id="KW-1185">Reference proteome</keyword>
<feature type="region of interest" description="Disordered" evidence="1">
    <location>
        <begin position="146"/>
        <end position="192"/>
    </location>
</feature>
<organism evidence="3 4">
    <name type="scientific">Photinus pyralis</name>
    <name type="common">Common eastern firefly</name>
    <name type="synonym">Lampyris pyralis</name>
    <dbReference type="NCBI Taxonomy" id="7054"/>
    <lineage>
        <taxon>Eukaryota</taxon>
        <taxon>Metazoa</taxon>
        <taxon>Ecdysozoa</taxon>
        <taxon>Arthropoda</taxon>
        <taxon>Hexapoda</taxon>
        <taxon>Insecta</taxon>
        <taxon>Pterygota</taxon>
        <taxon>Neoptera</taxon>
        <taxon>Endopterygota</taxon>
        <taxon>Coleoptera</taxon>
        <taxon>Polyphaga</taxon>
        <taxon>Elateriformia</taxon>
        <taxon>Elateroidea</taxon>
        <taxon>Lampyridae</taxon>
        <taxon>Lampyrinae</taxon>
        <taxon>Photinus</taxon>
    </lineage>
</organism>
<evidence type="ECO:0000313" key="3">
    <source>
        <dbReference type="EMBL" id="KAB0796068.1"/>
    </source>
</evidence>
<feature type="region of interest" description="Disordered" evidence="1">
    <location>
        <begin position="87"/>
        <end position="111"/>
    </location>
</feature>
<name>A0A5N4AFR0_PHOPY</name>
<comment type="caution">
    <text evidence="3">The sequence shown here is derived from an EMBL/GenBank/DDBJ whole genome shotgun (WGS) entry which is preliminary data.</text>
</comment>
<sequence>MSPLSVLLCALVALSPLGSSNGWDFPKGHYGSWRERLASDKEKKGDDWRPQHFTPRSDLLHHEASLHDWVEKHLKPLAAKHGPFFRRPQHHENEAPPHGMVRPSVGDEPIPESVKKDVLDRLKEIEKMLIAELSTGHQTPAVAEVVVNTEKNDHSPPPPTEKPATKKPTEKPKDVTTEKATTPPKSKTTTDS</sequence>
<dbReference type="EMBL" id="VVIM01000007">
    <property type="protein sequence ID" value="KAB0796068.1"/>
    <property type="molecule type" value="Genomic_DNA"/>
</dbReference>
<dbReference type="InParanoid" id="A0A5N4AFR0"/>
<feature type="chain" id="PRO_5024389798" evidence="2">
    <location>
        <begin position="23"/>
        <end position="192"/>
    </location>
</feature>
<feature type="compositionally biased region" description="Basic and acidic residues" evidence="1">
    <location>
        <begin position="163"/>
        <end position="177"/>
    </location>
</feature>
<dbReference type="Proteomes" id="UP000327044">
    <property type="component" value="Unassembled WGS sequence"/>
</dbReference>
<evidence type="ECO:0000256" key="2">
    <source>
        <dbReference type="SAM" id="SignalP"/>
    </source>
</evidence>